<dbReference type="PROSITE" id="PS50848">
    <property type="entry name" value="START"/>
    <property type="match status" value="1"/>
</dbReference>
<accession>A0AAD9QVY8</accession>
<dbReference type="AlphaFoldDB" id="A0AAD9QVY8"/>
<dbReference type="InterPro" id="IPR051213">
    <property type="entry name" value="START_lipid_transfer"/>
</dbReference>
<dbReference type="PANTHER" id="PTHR19308:SF14">
    <property type="entry name" value="START DOMAIN-CONTAINING PROTEIN"/>
    <property type="match status" value="1"/>
</dbReference>
<keyword evidence="3" id="KW-1185">Reference proteome</keyword>
<feature type="domain" description="START" evidence="1">
    <location>
        <begin position="37"/>
        <end position="212"/>
    </location>
</feature>
<dbReference type="InterPro" id="IPR023393">
    <property type="entry name" value="START-like_dom_sf"/>
</dbReference>
<gene>
    <name evidence="2" type="ORF">P5673_007404</name>
</gene>
<dbReference type="Gene3D" id="3.30.530.20">
    <property type="match status" value="1"/>
</dbReference>
<comment type="caution">
    <text evidence="2">The sequence shown here is derived from an EMBL/GenBank/DDBJ whole genome shotgun (WGS) entry which is preliminary data.</text>
</comment>
<dbReference type="Pfam" id="PF01852">
    <property type="entry name" value="START"/>
    <property type="match status" value="1"/>
</dbReference>
<dbReference type="Proteomes" id="UP001249851">
    <property type="component" value="Unassembled WGS sequence"/>
</dbReference>
<dbReference type="InterPro" id="IPR002913">
    <property type="entry name" value="START_lipid-bd_dom"/>
</dbReference>
<evidence type="ECO:0000313" key="2">
    <source>
        <dbReference type="EMBL" id="KAK2568377.1"/>
    </source>
</evidence>
<dbReference type="CDD" id="cd00177">
    <property type="entry name" value="START"/>
    <property type="match status" value="1"/>
</dbReference>
<evidence type="ECO:0000313" key="3">
    <source>
        <dbReference type="Proteomes" id="UP001249851"/>
    </source>
</evidence>
<dbReference type="EMBL" id="JARQWQ010000012">
    <property type="protein sequence ID" value="KAK2568377.1"/>
    <property type="molecule type" value="Genomic_DNA"/>
</dbReference>
<dbReference type="GO" id="GO:0005737">
    <property type="term" value="C:cytoplasm"/>
    <property type="evidence" value="ECO:0007669"/>
    <property type="project" value="UniProtKB-ARBA"/>
</dbReference>
<organism evidence="2 3">
    <name type="scientific">Acropora cervicornis</name>
    <name type="common">Staghorn coral</name>
    <dbReference type="NCBI Taxonomy" id="6130"/>
    <lineage>
        <taxon>Eukaryota</taxon>
        <taxon>Metazoa</taxon>
        <taxon>Cnidaria</taxon>
        <taxon>Anthozoa</taxon>
        <taxon>Hexacorallia</taxon>
        <taxon>Scleractinia</taxon>
        <taxon>Astrocoeniina</taxon>
        <taxon>Acroporidae</taxon>
        <taxon>Acropora</taxon>
    </lineage>
</organism>
<dbReference type="SUPFAM" id="SSF55961">
    <property type="entry name" value="Bet v1-like"/>
    <property type="match status" value="1"/>
</dbReference>
<protein>
    <recommendedName>
        <fullName evidence="1">START domain-containing protein</fullName>
    </recommendedName>
</protein>
<proteinExistence type="predicted"/>
<dbReference type="PANTHER" id="PTHR19308">
    <property type="entry name" value="PHOSPHATIDYLCHOLINE TRANSFER PROTEIN"/>
    <property type="match status" value="1"/>
</dbReference>
<evidence type="ECO:0000259" key="1">
    <source>
        <dbReference type="PROSITE" id="PS50848"/>
    </source>
</evidence>
<dbReference type="GO" id="GO:0008289">
    <property type="term" value="F:lipid binding"/>
    <property type="evidence" value="ECO:0007669"/>
    <property type="project" value="InterPro"/>
</dbReference>
<sequence>MMAESDLDVTDSTFQGKILHEPQPYVPSNPIHESDIEKLLSIESESMESSWSRVKKTKEAEAVLQLEGVPFQKAVKLMTDWKLRQEWDKTAAIVDVLDRIGNFKVVFNRDVVLASLERYDSDQRCYILALRSTEHPLIQQSHNTSSTVRAETILSGTVIRPVEDGSQSSTVTIITQMKLKGSAPQFMKNSYIAGNPVKRMQMLKKFYIKHKDDTDRNFSLSDSTSDIKMSPYTIPRKAKASSLAGSIDNVVD</sequence>
<reference evidence="2" key="2">
    <citation type="journal article" date="2023" name="Science">
        <title>Genomic signatures of disease resistance in endangered staghorn corals.</title>
        <authorList>
            <person name="Vollmer S.V."/>
            <person name="Selwyn J.D."/>
            <person name="Despard B.A."/>
            <person name="Roesel C.L."/>
        </authorList>
    </citation>
    <scope>NUCLEOTIDE SEQUENCE</scope>
    <source>
        <strain evidence="2">K2</strain>
    </source>
</reference>
<name>A0AAD9QVY8_ACRCE</name>
<reference evidence="2" key="1">
    <citation type="journal article" date="2023" name="G3 (Bethesda)">
        <title>Whole genome assembly and annotation of the endangered Caribbean coral Acropora cervicornis.</title>
        <authorList>
            <person name="Selwyn J.D."/>
            <person name="Vollmer S.V."/>
        </authorList>
    </citation>
    <scope>NUCLEOTIDE SEQUENCE</scope>
    <source>
        <strain evidence="2">K2</strain>
    </source>
</reference>